<dbReference type="PANTHER" id="PTHR43284">
    <property type="entry name" value="ASPARAGINE SYNTHETASE (GLUTAMINE-HYDROLYZING)"/>
    <property type="match status" value="1"/>
</dbReference>
<evidence type="ECO:0000256" key="2">
    <source>
        <dbReference type="ARBA" id="ARBA00012737"/>
    </source>
</evidence>
<evidence type="ECO:0000313" key="5">
    <source>
        <dbReference type="EMBL" id="MFC4332996.1"/>
    </source>
</evidence>
<sequence length="505" mass="54154">MKPLLRLVAGPDGVRAEGDKEVRLGHVLDGDPLADGPPPEGVFAAWSWDGERLRARNDRFGVHPLYYRAGADSLALSPDPLALLVPGEPAALDHDALAVFVRLGFFLGEDTPFAAVRALPPAATLTWSDGGLRVRSAAPPPPGPAAMTRDEAVDGFVDLFRAAVARRLPEEPYDLPLSGGRDSRHILLELCRQGAPPRLCVSGAKFPPDPGADARVAGELAARLGLPHRVLPRPRSQFRAELTANPGQGMGTLDGAWTLPLLAFLRRRGGLSYDGLGGGELAQNPSIALIRENPYDPAALPELADRLLAAGRTGAHVEHLLGPRTARLWSRARARDRLAAELARHAPAAFPLGSFFFHNRTRRSIALAPFALGGDRLLIHTPYLDHALVDHLSSVPHPHQIDGTLHDRALLRAFPEHAGLGFASAVPQRHGPSLVAHRLAYLARLLGHTVWAEPGWRRGGDRVLPRLLAAGRGPGAPRRVSRLQPLALYLLQLEPLASGHTPGAS</sequence>
<dbReference type="InterPro" id="IPR029055">
    <property type="entry name" value="Ntn_hydrolases_N"/>
</dbReference>
<dbReference type="Proteomes" id="UP001595824">
    <property type="component" value="Unassembled WGS sequence"/>
</dbReference>
<proteinExistence type="predicted"/>
<dbReference type="InterPro" id="IPR051786">
    <property type="entry name" value="ASN_synthetase/amidase"/>
</dbReference>
<comment type="catalytic activity">
    <reaction evidence="4">
        <text>L-aspartate + L-glutamine + ATP + H2O = L-asparagine + L-glutamate + AMP + diphosphate + H(+)</text>
        <dbReference type="Rhea" id="RHEA:12228"/>
        <dbReference type="ChEBI" id="CHEBI:15377"/>
        <dbReference type="ChEBI" id="CHEBI:15378"/>
        <dbReference type="ChEBI" id="CHEBI:29985"/>
        <dbReference type="ChEBI" id="CHEBI:29991"/>
        <dbReference type="ChEBI" id="CHEBI:30616"/>
        <dbReference type="ChEBI" id="CHEBI:33019"/>
        <dbReference type="ChEBI" id="CHEBI:58048"/>
        <dbReference type="ChEBI" id="CHEBI:58359"/>
        <dbReference type="ChEBI" id="CHEBI:456215"/>
        <dbReference type="EC" id="6.3.5.4"/>
    </reaction>
</comment>
<evidence type="ECO:0000313" key="6">
    <source>
        <dbReference type="Proteomes" id="UP001595824"/>
    </source>
</evidence>
<protein>
    <recommendedName>
        <fullName evidence="2">asparagine synthase (glutamine-hydrolyzing)</fullName>
        <ecNumber evidence="2">6.3.5.4</ecNumber>
    </recommendedName>
</protein>
<organism evidence="5 6">
    <name type="scientific">Streptomyces andamanensis</name>
    <dbReference type="NCBI Taxonomy" id="1565035"/>
    <lineage>
        <taxon>Bacteria</taxon>
        <taxon>Bacillati</taxon>
        <taxon>Actinomycetota</taxon>
        <taxon>Actinomycetes</taxon>
        <taxon>Kitasatosporales</taxon>
        <taxon>Streptomycetaceae</taxon>
        <taxon>Streptomyces</taxon>
    </lineage>
</organism>
<dbReference type="EMBL" id="JBHSDP010000029">
    <property type="protein sequence ID" value="MFC4332996.1"/>
    <property type="molecule type" value="Genomic_DNA"/>
</dbReference>
<evidence type="ECO:0000256" key="3">
    <source>
        <dbReference type="ARBA" id="ARBA00022888"/>
    </source>
</evidence>
<keyword evidence="6" id="KW-1185">Reference proteome</keyword>
<evidence type="ECO:0000256" key="1">
    <source>
        <dbReference type="ARBA" id="ARBA00005187"/>
    </source>
</evidence>
<accession>A0ABV8TRJ5</accession>
<comment type="pathway">
    <text evidence="1">Amino-acid biosynthesis; L-asparagine biosynthesis; L-asparagine from L-aspartate (L-Gln route): step 1/1.</text>
</comment>
<reference evidence="6" key="1">
    <citation type="journal article" date="2019" name="Int. J. Syst. Evol. Microbiol.">
        <title>The Global Catalogue of Microorganisms (GCM) 10K type strain sequencing project: providing services to taxonomists for standard genome sequencing and annotation.</title>
        <authorList>
            <consortium name="The Broad Institute Genomics Platform"/>
            <consortium name="The Broad Institute Genome Sequencing Center for Infectious Disease"/>
            <person name="Wu L."/>
            <person name="Ma J."/>
        </authorList>
    </citation>
    <scope>NUCLEOTIDE SEQUENCE [LARGE SCALE GENOMIC DNA]</scope>
    <source>
        <strain evidence="6">PCU 347</strain>
    </source>
</reference>
<dbReference type="Gene3D" id="3.40.50.620">
    <property type="entry name" value="HUPs"/>
    <property type="match status" value="1"/>
</dbReference>
<dbReference type="InterPro" id="IPR014729">
    <property type="entry name" value="Rossmann-like_a/b/a_fold"/>
</dbReference>
<dbReference type="Gene3D" id="3.60.20.10">
    <property type="entry name" value="Glutamine Phosphoribosylpyrophosphate, subunit 1, domain 1"/>
    <property type="match status" value="1"/>
</dbReference>
<dbReference type="SUPFAM" id="SSF52402">
    <property type="entry name" value="Adenine nucleotide alpha hydrolases-like"/>
    <property type="match status" value="1"/>
</dbReference>
<dbReference type="PANTHER" id="PTHR43284:SF1">
    <property type="entry name" value="ASPARAGINE SYNTHETASE"/>
    <property type="match status" value="1"/>
</dbReference>
<dbReference type="EC" id="6.3.5.4" evidence="2"/>
<keyword evidence="3" id="KW-0061">Asparagine biosynthesis</keyword>
<comment type="caution">
    <text evidence="5">The sequence shown here is derived from an EMBL/GenBank/DDBJ whole genome shotgun (WGS) entry which is preliminary data.</text>
</comment>
<evidence type="ECO:0000256" key="4">
    <source>
        <dbReference type="ARBA" id="ARBA00048741"/>
    </source>
</evidence>
<dbReference type="SUPFAM" id="SSF56235">
    <property type="entry name" value="N-terminal nucleophile aminohydrolases (Ntn hydrolases)"/>
    <property type="match status" value="1"/>
</dbReference>
<keyword evidence="3" id="KW-0028">Amino-acid biosynthesis</keyword>
<gene>
    <name evidence="5" type="ORF">ACFPC0_35590</name>
</gene>
<name>A0ABV8TRJ5_9ACTN</name>
<dbReference type="RefSeq" id="WP_381744364.1">
    <property type="nucleotide sequence ID" value="NZ_JBHSDP010000029.1"/>
</dbReference>